<dbReference type="EMBL" id="JAINUG010000337">
    <property type="protein sequence ID" value="KAJ8377899.1"/>
    <property type="molecule type" value="Genomic_DNA"/>
</dbReference>
<protein>
    <submittedName>
        <fullName evidence="2">Uncharacterized protein</fullName>
    </submittedName>
</protein>
<accession>A0AAD7W2L5</accession>
<evidence type="ECO:0000256" key="1">
    <source>
        <dbReference type="SAM" id="MobiDB-lite"/>
    </source>
</evidence>
<proteinExistence type="predicted"/>
<organism evidence="2 3">
    <name type="scientific">Aldrovandia affinis</name>
    <dbReference type="NCBI Taxonomy" id="143900"/>
    <lineage>
        <taxon>Eukaryota</taxon>
        <taxon>Metazoa</taxon>
        <taxon>Chordata</taxon>
        <taxon>Craniata</taxon>
        <taxon>Vertebrata</taxon>
        <taxon>Euteleostomi</taxon>
        <taxon>Actinopterygii</taxon>
        <taxon>Neopterygii</taxon>
        <taxon>Teleostei</taxon>
        <taxon>Notacanthiformes</taxon>
        <taxon>Halosauridae</taxon>
        <taxon>Aldrovandia</taxon>
    </lineage>
</organism>
<keyword evidence="3" id="KW-1185">Reference proteome</keyword>
<reference evidence="2" key="1">
    <citation type="journal article" date="2023" name="Science">
        <title>Genome structures resolve the early diversification of teleost fishes.</title>
        <authorList>
            <person name="Parey E."/>
            <person name="Louis A."/>
            <person name="Montfort J."/>
            <person name="Bouchez O."/>
            <person name="Roques C."/>
            <person name="Iampietro C."/>
            <person name="Lluch J."/>
            <person name="Castinel A."/>
            <person name="Donnadieu C."/>
            <person name="Desvignes T."/>
            <person name="Floi Bucao C."/>
            <person name="Jouanno E."/>
            <person name="Wen M."/>
            <person name="Mejri S."/>
            <person name="Dirks R."/>
            <person name="Jansen H."/>
            <person name="Henkel C."/>
            <person name="Chen W.J."/>
            <person name="Zahm M."/>
            <person name="Cabau C."/>
            <person name="Klopp C."/>
            <person name="Thompson A.W."/>
            <person name="Robinson-Rechavi M."/>
            <person name="Braasch I."/>
            <person name="Lecointre G."/>
            <person name="Bobe J."/>
            <person name="Postlethwait J.H."/>
            <person name="Berthelot C."/>
            <person name="Roest Crollius H."/>
            <person name="Guiguen Y."/>
        </authorList>
    </citation>
    <scope>NUCLEOTIDE SEQUENCE</scope>
    <source>
        <strain evidence="2">NC1722</strain>
    </source>
</reference>
<evidence type="ECO:0000313" key="3">
    <source>
        <dbReference type="Proteomes" id="UP001221898"/>
    </source>
</evidence>
<dbReference type="Proteomes" id="UP001221898">
    <property type="component" value="Unassembled WGS sequence"/>
</dbReference>
<comment type="caution">
    <text evidence="2">The sequence shown here is derived from an EMBL/GenBank/DDBJ whole genome shotgun (WGS) entry which is preliminary data.</text>
</comment>
<name>A0AAD7W2L5_9TELE</name>
<sequence length="104" mass="11582">MGPSRRPVLLGHWAASAAHEGPSPDADADAETAQLSWWTEERRFHWLRVQSPILKRCCSSSRPVPGTGRQHKGADWAPTSVHPPWSLPRQAGYWSAAVSETRPY</sequence>
<dbReference type="AlphaFoldDB" id="A0AAD7W2L5"/>
<evidence type="ECO:0000313" key="2">
    <source>
        <dbReference type="EMBL" id="KAJ8377899.1"/>
    </source>
</evidence>
<gene>
    <name evidence="2" type="ORF">AAFF_G00250500</name>
</gene>
<feature type="region of interest" description="Disordered" evidence="1">
    <location>
        <begin position="59"/>
        <end position="83"/>
    </location>
</feature>